<dbReference type="GO" id="GO:0005886">
    <property type="term" value="C:plasma membrane"/>
    <property type="evidence" value="ECO:0007669"/>
    <property type="project" value="InterPro"/>
</dbReference>
<dbReference type="GeneID" id="94551735"/>
<dbReference type="Proteomes" id="UP000501830">
    <property type="component" value="Chromosome"/>
</dbReference>
<dbReference type="KEGG" id="jpo:G7058_00505"/>
<dbReference type="InterPro" id="IPR010445">
    <property type="entry name" value="LapA_dom"/>
</dbReference>
<reference evidence="8 9" key="1">
    <citation type="journal article" date="2017" name="Int. J. Syst. Evol. Microbiol.">
        <title>Jeotgalibaca porci sp. nov. and Jeotgalibaca arthritidis sp. nov., isolated from pigs, and emended description of the genus Jeotgalibaca.</title>
        <authorList>
            <person name="Zamora L."/>
            <person name="Perez-Sancho M."/>
            <person name="Dominguez L."/>
            <person name="Fernandez-Garayzabal J.F."/>
            <person name="Vela A.I."/>
        </authorList>
    </citation>
    <scope>NUCLEOTIDE SEQUENCE [LARGE SCALE GENOMIC DNA]</scope>
    <source>
        <strain evidence="8 9">CCUG 69148</strain>
    </source>
</reference>
<evidence type="ECO:0000256" key="5">
    <source>
        <dbReference type="SAM" id="Coils"/>
    </source>
</evidence>
<evidence type="ECO:0000256" key="1">
    <source>
        <dbReference type="ARBA" id="ARBA00022475"/>
    </source>
</evidence>
<accession>A0A6G7WEM6</accession>
<keyword evidence="2 6" id="KW-0812">Transmembrane</keyword>
<feature type="transmembrane region" description="Helical" evidence="6">
    <location>
        <begin position="7"/>
        <end position="25"/>
    </location>
</feature>
<evidence type="ECO:0000256" key="4">
    <source>
        <dbReference type="ARBA" id="ARBA00023136"/>
    </source>
</evidence>
<keyword evidence="9" id="KW-1185">Reference proteome</keyword>
<dbReference type="RefSeq" id="WP_166061720.1">
    <property type="nucleotide sequence ID" value="NZ_CP049889.1"/>
</dbReference>
<protein>
    <submittedName>
        <fullName evidence="8">LapA family protein</fullName>
    </submittedName>
</protein>
<feature type="transmembrane region" description="Helical" evidence="6">
    <location>
        <begin position="37"/>
        <end position="59"/>
    </location>
</feature>
<keyword evidence="3 6" id="KW-1133">Transmembrane helix</keyword>
<dbReference type="AlphaFoldDB" id="A0A6G7WEM6"/>
<dbReference type="EMBL" id="CP049889">
    <property type="protein sequence ID" value="QIK50676.1"/>
    <property type="molecule type" value="Genomic_DNA"/>
</dbReference>
<dbReference type="Pfam" id="PF06305">
    <property type="entry name" value="LapA_dom"/>
    <property type="match status" value="1"/>
</dbReference>
<dbReference type="PANTHER" id="PTHR41335:SF1">
    <property type="entry name" value="MEMBRANE PROTEIN"/>
    <property type="match status" value="1"/>
</dbReference>
<proteinExistence type="predicted"/>
<feature type="coiled-coil region" evidence="5">
    <location>
        <begin position="64"/>
        <end position="120"/>
    </location>
</feature>
<dbReference type="PANTHER" id="PTHR41335">
    <property type="entry name" value="MEMBRANE PROTEIN-RELATED"/>
    <property type="match status" value="1"/>
</dbReference>
<name>A0A6G7WEM6_9LACT</name>
<feature type="domain" description="Lipopolysaccharide assembly protein A" evidence="7">
    <location>
        <begin position="24"/>
        <end position="81"/>
    </location>
</feature>
<keyword evidence="5" id="KW-0175">Coiled coil</keyword>
<evidence type="ECO:0000256" key="2">
    <source>
        <dbReference type="ARBA" id="ARBA00022692"/>
    </source>
</evidence>
<gene>
    <name evidence="8" type="ORF">G7058_00505</name>
</gene>
<organism evidence="8 9">
    <name type="scientific">Jeotgalibaca porci</name>
    <dbReference type="NCBI Taxonomy" id="1868793"/>
    <lineage>
        <taxon>Bacteria</taxon>
        <taxon>Bacillati</taxon>
        <taxon>Bacillota</taxon>
        <taxon>Bacilli</taxon>
        <taxon>Lactobacillales</taxon>
        <taxon>Carnobacteriaceae</taxon>
        <taxon>Jeotgalibaca</taxon>
    </lineage>
</organism>
<keyword evidence="4 6" id="KW-0472">Membrane</keyword>
<keyword evidence="1" id="KW-1003">Cell membrane</keyword>
<sequence>MKNEWRLVIGITIVVLIISFAILNGESVPISYGFGEISAPLIIVMGISLLLGSILTLMVSTSSALRHKKELKSLRKKVDNQAIETEEAVKRAGQDYHTQIQELEATIAKKDALIQQYEAEKSSNTYTDLNHDI</sequence>
<evidence type="ECO:0000256" key="3">
    <source>
        <dbReference type="ARBA" id="ARBA00022989"/>
    </source>
</evidence>
<evidence type="ECO:0000313" key="9">
    <source>
        <dbReference type="Proteomes" id="UP000501830"/>
    </source>
</evidence>
<evidence type="ECO:0000256" key="6">
    <source>
        <dbReference type="SAM" id="Phobius"/>
    </source>
</evidence>
<evidence type="ECO:0000313" key="8">
    <source>
        <dbReference type="EMBL" id="QIK50676.1"/>
    </source>
</evidence>
<evidence type="ECO:0000259" key="7">
    <source>
        <dbReference type="Pfam" id="PF06305"/>
    </source>
</evidence>